<proteinExistence type="predicted"/>
<dbReference type="Pfam" id="PF09935">
    <property type="entry name" value="DUF2167"/>
    <property type="match status" value="1"/>
</dbReference>
<name>A0ABX9BKE0_9BACL</name>
<dbReference type="InterPro" id="IPR018682">
    <property type="entry name" value="DUF2167_membr"/>
</dbReference>
<accession>A0ABX9BKE0</accession>
<feature type="transmembrane region" description="Helical" evidence="2">
    <location>
        <begin position="256"/>
        <end position="278"/>
    </location>
</feature>
<evidence type="ECO:0000313" key="5">
    <source>
        <dbReference type="Proteomes" id="UP000248827"/>
    </source>
</evidence>
<dbReference type="EMBL" id="QLLI01000006">
    <property type="protein sequence ID" value="RAI96891.1"/>
    <property type="molecule type" value="Genomic_DNA"/>
</dbReference>
<evidence type="ECO:0000256" key="1">
    <source>
        <dbReference type="SAM" id="MobiDB-lite"/>
    </source>
</evidence>
<feature type="region of interest" description="Disordered" evidence="1">
    <location>
        <begin position="285"/>
        <end position="334"/>
    </location>
</feature>
<comment type="caution">
    <text evidence="4">The sequence shown here is derived from an EMBL/GenBank/DDBJ whole genome shotgun (WGS) entry which is preliminary data.</text>
</comment>
<keyword evidence="3" id="KW-0732">Signal</keyword>
<feature type="chain" id="PRO_5047271049" evidence="3">
    <location>
        <begin position="28"/>
        <end position="334"/>
    </location>
</feature>
<evidence type="ECO:0000256" key="2">
    <source>
        <dbReference type="SAM" id="Phobius"/>
    </source>
</evidence>
<organism evidence="4 5">
    <name type="scientific">Paenibacillus pabuli</name>
    <dbReference type="NCBI Taxonomy" id="1472"/>
    <lineage>
        <taxon>Bacteria</taxon>
        <taxon>Bacillati</taxon>
        <taxon>Bacillota</taxon>
        <taxon>Bacilli</taxon>
        <taxon>Bacillales</taxon>
        <taxon>Paenibacillaceae</taxon>
        <taxon>Paenibacillus</taxon>
    </lineage>
</organism>
<keyword evidence="2" id="KW-0472">Membrane</keyword>
<dbReference type="RefSeq" id="WP_111620054.1">
    <property type="nucleotide sequence ID" value="NZ_QLLI01000006.1"/>
</dbReference>
<feature type="compositionally biased region" description="Polar residues" evidence="1">
    <location>
        <begin position="311"/>
        <end position="322"/>
    </location>
</feature>
<keyword evidence="2" id="KW-0812">Transmembrane</keyword>
<protein>
    <submittedName>
        <fullName evidence="4">Membrane-anchored protein</fullName>
    </submittedName>
</protein>
<evidence type="ECO:0000313" key="4">
    <source>
        <dbReference type="EMBL" id="RAI96891.1"/>
    </source>
</evidence>
<keyword evidence="2" id="KW-1133">Transmembrane helix</keyword>
<gene>
    <name evidence="4" type="ORF">DET54_106249</name>
</gene>
<dbReference type="Proteomes" id="UP000248827">
    <property type="component" value="Unassembled WGS sequence"/>
</dbReference>
<feature type="signal peptide" evidence="3">
    <location>
        <begin position="1"/>
        <end position="27"/>
    </location>
</feature>
<reference evidence="4 5" key="1">
    <citation type="submission" date="2018-06" db="EMBL/GenBank/DDBJ databases">
        <title>Freshwater and sediment microbial communities from various areas in North America, analyzing microbe dynamics in response to fracking.</title>
        <authorList>
            <person name="Lamendella R."/>
        </authorList>
    </citation>
    <scope>NUCLEOTIDE SEQUENCE [LARGE SCALE GENOMIC DNA]</scope>
    <source>
        <strain evidence="4 5">NG-13</strain>
    </source>
</reference>
<evidence type="ECO:0000256" key="3">
    <source>
        <dbReference type="SAM" id="SignalP"/>
    </source>
</evidence>
<sequence>MKRWLASLLAILLIASFQAPFLTTVSAESESNSSTEDYQWIDGPSNVVLDNKATLTVAENLSYLDAANTQRFLEDTDSFPNGTEIGSIYGAGENSNWYVIFEYNDTGHVDDSEKDDLDADELLDSYKRGTEEQNEKTSPENQLFITGWEIEPAYDSTKHQLIYSLGLEDAEREKLVNYNVNVLTREGYIGVILVTDSANFEENRKQFESSVLNQLNVTKGNTYEEFDASIDKKSELGLTSLILGGAGVAVAKKVGLLLLLKKGWFVIVAAIVGAFGWIRRKLTGRKKDADPGDQNSLSPAEEAYQQHAAGQGSTHSDSQQTDGRSDTDPNPNKH</sequence>
<keyword evidence="5" id="KW-1185">Reference proteome</keyword>